<evidence type="ECO:0000256" key="2">
    <source>
        <dbReference type="ARBA" id="ARBA00023015"/>
    </source>
</evidence>
<gene>
    <name evidence="8" type="ORF">KI387_011889</name>
</gene>
<dbReference type="FunFam" id="3.30.730.10:FF:000001">
    <property type="entry name" value="Ethylene-responsive transcription factor 2"/>
    <property type="match status" value="2"/>
</dbReference>
<dbReference type="InterPro" id="IPR001471">
    <property type="entry name" value="AP2/ERF_dom"/>
</dbReference>
<proteinExistence type="predicted"/>
<dbReference type="InterPro" id="IPR044808">
    <property type="entry name" value="ERF_plant"/>
</dbReference>
<dbReference type="InterPro" id="IPR016177">
    <property type="entry name" value="DNA-bd_dom_sf"/>
</dbReference>
<evidence type="ECO:0000256" key="3">
    <source>
        <dbReference type="ARBA" id="ARBA00023125"/>
    </source>
</evidence>
<feature type="domain" description="AP2/ERF" evidence="7">
    <location>
        <begin position="89"/>
        <end position="147"/>
    </location>
</feature>
<dbReference type="Gene3D" id="3.30.730.10">
    <property type="entry name" value="AP2/ERF domain"/>
    <property type="match status" value="2"/>
</dbReference>
<feature type="region of interest" description="Disordered" evidence="6">
    <location>
        <begin position="258"/>
        <end position="277"/>
    </location>
</feature>
<evidence type="ECO:0000256" key="1">
    <source>
        <dbReference type="ARBA" id="ARBA00004123"/>
    </source>
</evidence>
<evidence type="ECO:0000259" key="7">
    <source>
        <dbReference type="PROSITE" id="PS51032"/>
    </source>
</evidence>
<dbReference type="PANTHER" id="PTHR31190:SF173">
    <property type="entry name" value="PATHOGENESIS-RELATED GENES TRANSCRIPTIONAL ACTIVATOR PTI5"/>
    <property type="match status" value="1"/>
</dbReference>
<protein>
    <recommendedName>
        <fullName evidence="7">AP2/ERF domain-containing protein</fullName>
    </recommendedName>
</protein>
<evidence type="ECO:0000313" key="9">
    <source>
        <dbReference type="Proteomes" id="UP000824469"/>
    </source>
</evidence>
<keyword evidence="3" id="KW-0238">DNA-binding</keyword>
<dbReference type="PRINTS" id="PR00367">
    <property type="entry name" value="ETHRSPELEMNT"/>
</dbReference>
<feature type="region of interest" description="Disordered" evidence="6">
    <location>
        <begin position="53"/>
        <end position="72"/>
    </location>
</feature>
<sequence>MSLTTMSEECYAALQQIALHLLGDSSPPITPSPSAVTVVDSDTQFRETVIPSIDGQHLSDNAEPQLEGGNRRTVSSSVKVSVPVPCKRHYRGVRCRPWGKFAAEIRDSSKQGARIWLGTFDTSEAAAVAYDRAAFKMRGAKALLNFPLNVSSYRDCSGSVESKKRRREEEAAAAEQAARMKIKCDDWEEDVFGRLEKLVPLSPLPLFSFAPSRMIALHLLGDDCSATSPSAVVADSVTQFKENVIASVDGQHLLDNAEGRLKGGNRRSGSSSLQISDVPPPCKRHYRGVRCRRSGKFAAEIRDSSKQGARIWLGTFDSAEAAAVAYDRAAFKMRGAKALLNFPLNVSSYSDCSGSLESKKRGRDEEEEEEETEQPNSRKMKWDEWEEED</sequence>
<dbReference type="GO" id="GO:0003677">
    <property type="term" value="F:DNA binding"/>
    <property type="evidence" value="ECO:0007669"/>
    <property type="project" value="UniProtKB-KW"/>
</dbReference>
<dbReference type="AlphaFoldDB" id="A0AA38CFJ0"/>
<dbReference type="EMBL" id="JAHRHJ020000009">
    <property type="protein sequence ID" value="KAH9300306.1"/>
    <property type="molecule type" value="Genomic_DNA"/>
</dbReference>
<keyword evidence="5" id="KW-0539">Nucleus</keyword>
<comment type="subcellular location">
    <subcellularLocation>
        <location evidence="1">Nucleus</location>
    </subcellularLocation>
</comment>
<dbReference type="InterPro" id="IPR036955">
    <property type="entry name" value="AP2/ERF_dom_sf"/>
</dbReference>
<name>A0AA38CFJ0_TAXCH</name>
<dbReference type="SMART" id="SM00380">
    <property type="entry name" value="AP2"/>
    <property type="match status" value="2"/>
</dbReference>
<accession>A0AA38CFJ0</accession>
<dbReference type="Pfam" id="PF00847">
    <property type="entry name" value="AP2"/>
    <property type="match status" value="2"/>
</dbReference>
<feature type="domain" description="AP2/ERF" evidence="7">
    <location>
        <begin position="285"/>
        <end position="343"/>
    </location>
</feature>
<comment type="caution">
    <text evidence="8">The sequence shown here is derived from an EMBL/GenBank/DDBJ whole genome shotgun (WGS) entry which is preliminary data.</text>
</comment>
<evidence type="ECO:0000313" key="8">
    <source>
        <dbReference type="EMBL" id="KAH9300306.1"/>
    </source>
</evidence>
<dbReference type="CDD" id="cd00018">
    <property type="entry name" value="AP2"/>
    <property type="match status" value="2"/>
</dbReference>
<keyword evidence="9" id="KW-1185">Reference proteome</keyword>
<dbReference type="SUPFAM" id="SSF54171">
    <property type="entry name" value="DNA-binding domain"/>
    <property type="match status" value="2"/>
</dbReference>
<organism evidence="8 9">
    <name type="scientific">Taxus chinensis</name>
    <name type="common">Chinese yew</name>
    <name type="synonym">Taxus wallichiana var. chinensis</name>
    <dbReference type="NCBI Taxonomy" id="29808"/>
    <lineage>
        <taxon>Eukaryota</taxon>
        <taxon>Viridiplantae</taxon>
        <taxon>Streptophyta</taxon>
        <taxon>Embryophyta</taxon>
        <taxon>Tracheophyta</taxon>
        <taxon>Spermatophyta</taxon>
        <taxon>Pinopsida</taxon>
        <taxon>Pinidae</taxon>
        <taxon>Conifers II</taxon>
        <taxon>Cupressales</taxon>
        <taxon>Taxaceae</taxon>
        <taxon>Taxus</taxon>
    </lineage>
</organism>
<reference evidence="8 9" key="1">
    <citation type="journal article" date="2021" name="Nat. Plants">
        <title>The Taxus genome provides insights into paclitaxel biosynthesis.</title>
        <authorList>
            <person name="Xiong X."/>
            <person name="Gou J."/>
            <person name="Liao Q."/>
            <person name="Li Y."/>
            <person name="Zhou Q."/>
            <person name="Bi G."/>
            <person name="Li C."/>
            <person name="Du R."/>
            <person name="Wang X."/>
            <person name="Sun T."/>
            <person name="Guo L."/>
            <person name="Liang H."/>
            <person name="Lu P."/>
            <person name="Wu Y."/>
            <person name="Zhang Z."/>
            <person name="Ro D.K."/>
            <person name="Shang Y."/>
            <person name="Huang S."/>
            <person name="Yan J."/>
        </authorList>
    </citation>
    <scope>NUCLEOTIDE SEQUENCE [LARGE SCALE GENOMIC DNA]</scope>
    <source>
        <strain evidence="8">Ta-2019</strain>
    </source>
</reference>
<keyword evidence="4" id="KW-0804">Transcription</keyword>
<keyword evidence="2" id="KW-0805">Transcription regulation</keyword>
<evidence type="ECO:0000256" key="5">
    <source>
        <dbReference type="ARBA" id="ARBA00023242"/>
    </source>
</evidence>
<dbReference type="PANTHER" id="PTHR31190">
    <property type="entry name" value="DNA-BINDING DOMAIN"/>
    <property type="match status" value="1"/>
</dbReference>
<dbReference type="PROSITE" id="PS51032">
    <property type="entry name" value="AP2_ERF"/>
    <property type="match status" value="2"/>
</dbReference>
<feature type="region of interest" description="Disordered" evidence="6">
    <location>
        <begin position="348"/>
        <end position="389"/>
    </location>
</feature>
<evidence type="ECO:0000256" key="6">
    <source>
        <dbReference type="SAM" id="MobiDB-lite"/>
    </source>
</evidence>
<feature type="non-terminal residue" evidence="8">
    <location>
        <position position="389"/>
    </location>
</feature>
<dbReference type="Proteomes" id="UP000824469">
    <property type="component" value="Unassembled WGS sequence"/>
</dbReference>
<dbReference type="GO" id="GO:0005634">
    <property type="term" value="C:nucleus"/>
    <property type="evidence" value="ECO:0007669"/>
    <property type="project" value="UniProtKB-SubCell"/>
</dbReference>
<dbReference type="GO" id="GO:0009873">
    <property type="term" value="P:ethylene-activated signaling pathway"/>
    <property type="evidence" value="ECO:0007669"/>
    <property type="project" value="InterPro"/>
</dbReference>
<dbReference type="GO" id="GO:0003700">
    <property type="term" value="F:DNA-binding transcription factor activity"/>
    <property type="evidence" value="ECO:0007669"/>
    <property type="project" value="InterPro"/>
</dbReference>
<evidence type="ECO:0000256" key="4">
    <source>
        <dbReference type="ARBA" id="ARBA00023163"/>
    </source>
</evidence>